<evidence type="ECO:0000313" key="1">
    <source>
        <dbReference type="EMBL" id="HIY73986.1"/>
    </source>
</evidence>
<proteinExistence type="predicted"/>
<evidence type="ECO:0000313" key="2">
    <source>
        <dbReference type="Proteomes" id="UP000886824"/>
    </source>
</evidence>
<gene>
    <name evidence="1" type="ORF">H9826_08460</name>
</gene>
<organism evidence="1 2">
    <name type="scientific">Candidatus Intestinimonas merdavium</name>
    <dbReference type="NCBI Taxonomy" id="2838622"/>
    <lineage>
        <taxon>Bacteria</taxon>
        <taxon>Bacillati</taxon>
        <taxon>Bacillota</taxon>
        <taxon>Clostridia</taxon>
        <taxon>Eubacteriales</taxon>
        <taxon>Intestinimonas</taxon>
    </lineage>
</organism>
<name>A0A9D1Z8J2_9FIRM</name>
<dbReference type="Proteomes" id="UP000886824">
    <property type="component" value="Unassembled WGS sequence"/>
</dbReference>
<dbReference type="AlphaFoldDB" id="A0A9D1Z8J2"/>
<protein>
    <submittedName>
        <fullName evidence="1">Uncharacterized protein</fullName>
    </submittedName>
</protein>
<reference evidence="1" key="2">
    <citation type="submission" date="2021-04" db="EMBL/GenBank/DDBJ databases">
        <authorList>
            <person name="Gilroy R."/>
        </authorList>
    </citation>
    <scope>NUCLEOTIDE SEQUENCE</scope>
    <source>
        <strain evidence="1">CHK33-7979</strain>
    </source>
</reference>
<reference evidence="1" key="1">
    <citation type="journal article" date="2021" name="PeerJ">
        <title>Extensive microbial diversity within the chicken gut microbiome revealed by metagenomics and culture.</title>
        <authorList>
            <person name="Gilroy R."/>
            <person name="Ravi A."/>
            <person name="Getino M."/>
            <person name="Pursley I."/>
            <person name="Horton D.L."/>
            <person name="Alikhan N.F."/>
            <person name="Baker D."/>
            <person name="Gharbi K."/>
            <person name="Hall N."/>
            <person name="Watson M."/>
            <person name="Adriaenssens E.M."/>
            <person name="Foster-Nyarko E."/>
            <person name="Jarju S."/>
            <person name="Secka A."/>
            <person name="Antonio M."/>
            <person name="Oren A."/>
            <person name="Chaudhuri R.R."/>
            <person name="La Ragione R."/>
            <person name="Hildebrand F."/>
            <person name="Pallen M.J."/>
        </authorList>
    </citation>
    <scope>NUCLEOTIDE SEQUENCE</scope>
    <source>
        <strain evidence="1">CHK33-7979</strain>
    </source>
</reference>
<accession>A0A9D1Z8J2</accession>
<comment type="caution">
    <text evidence="1">The sequence shown here is derived from an EMBL/GenBank/DDBJ whole genome shotgun (WGS) entry which is preliminary data.</text>
</comment>
<dbReference type="EMBL" id="DXCX01000087">
    <property type="protein sequence ID" value="HIY73986.1"/>
    <property type="molecule type" value="Genomic_DNA"/>
</dbReference>
<sequence>MGYSIVFPLFLDLSTRTLAPVRLIPAPVVFCSGWILEAQVIPVQGAVGLDDSALYLIAIGDVGEVAEEGDDVVV</sequence>